<evidence type="ECO:0008006" key="3">
    <source>
        <dbReference type="Google" id="ProtNLM"/>
    </source>
</evidence>
<dbReference type="Proteomes" id="UP000012166">
    <property type="component" value="Unassembled WGS sequence"/>
</dbReference>
<comment type="caution">
    <text evidence="1">The sequence shown here is derived from an EMBL/GenBank/DDBJ whole genome shotgun (WGS) entry which is preliminary data.</text>
</comment>
<evidence type="ECO:0000313" key="1">
    <source>
        <dbReference type="EMBL" id="EMN15923.1"/>
    </source>
</evidence>
<dbReference type="EMBL" id="AHMS02000040">
    <property type="protein sequence ID" value="EMN15923.1"/>
    <property type="molecule type" value="Genomic_DNA"/>
</dbReference>
<proteinExistence type="predicted"/>
<evidence type="ECO:0000313" key="2">
    <source>
        <dbReference type="Proteomes" id="UP000012166"/>
    </source>
</evidence>
<reference evidence="1 2" key="1">
    <citation type="submission" date="2013-01" db="EMBL/GenBank/DDBJ databases">
        <authorList>
            <person name="Harkins D.M."/>
            <person name="Durkin A.S."/>
            <person name="Brinkac L.M."/>
            <person name="Haft D.H."/>
            <person name="Selengut J.D."/>
            <person name="Sanka R."/>
            <person name="DePew J."/>
            <person name="Purushe J."/>
            <person name="Hartskeerl R.A."/>
            <person name="Ahmed A."/>
            <person name="van der Linden H."/>
            <person name="Goris M.G.A."/>
            <person name="Vinetz J.M."/>
            <person name="Sutton G.G."/>
            <person name="Nierman W.C."/>
            <person name="Fouts D.E."/>
        </authorList>
    </citation>
    <scope>NUCLEOTIDE SEQUENCE [LARGE SCALE GENOMIC DNA]</scope>
    <source>
        <strain evidence="1 2">Brem 328</strain>
    </source>
</reference>
<sequence>MYAFSHKGSGEKLFYRRNRLRKHKILLNYILKIFLKLQILPSRVNTDKVFKTPRTHGFKKQGQTSPILHPKRSRKMTEVLYTMIKTGELFDSMPEEVLNRN</sequence>
<dbReference type="AlphaFoldDB" id="A0ABC9SDQ3"/>
<organism evidence="1 2">
    <name type="scientific">Leptospira borgpetersenii str. Brem 328</name>
    <dbReference type="NCBI Taxonomy" id="1049780"/>
    <lineage>
        <taxon>Bacteria</taxon>
        <taxon>Pseudomonadati</taxon>
        <taxon>Spirochaetota</taxon>
        <taxon>Spirochaetia</taxon>
        <taxon>Leptospirales</taxon>
        <taxon>Leptospiraceae</taxon>
        <taxon>Leptospira</taxon>
    </lineage>
</organism>
<protein>
    <recommendedName>
        <fullName evidence="3">Transposase, IS116/IS110/IS902 domain protein</fullName>
    </recommendedName>
</protein>
<name>A0ABC9SDQ3_LEPBO</name>
<gene>
    <name evidence="1" type="ORF">LEP1GSC056_0972</name>
</gene>
<accession>A0ABC9SDQ3</accession>